<comment type="subcellular location">
    <subcellularLocation>
        <location evidence="1 7">Endoplasmic reticulum membrane</location>
        <topology evidence="1 7">Multi-pass membrane protein</topology>
    </subcellularLocation>
</comment>
<comment type="pathway">
    <text evidence="7">Protein modification; protein glycosylation.</text>
</comment>
<comment type="caution">
    <text evidence="7">Lacks conserved residue(s) required for the propagation of feature annotation.</text>
</comment>
<accession>A0A1W4WLN2</accession>
<keyword evidence="3 7" id="KW-0812">Transmembrane</keyword>
<dbReference type="InParanoid" id="A0A1W4WLN2"/>
<keyword evidence="5 7" id="KW-1133">Transmembrane helix</keyword>
<dbReference type="GeneID" id="108736757"/>
<comment type="subunit">
    <text evidence="7">Component of the dolichol-phosphate mannose (DPM) synthase complex.</text>
</comment>
<evidence type="ECO:0000256" key="5">
    <source>
        <dbReference type="ARBA" id="ARBA00022989"/>
    </source>
</evidence>
<name>A0A1W4WLN2_AGRPL</name>
<dbReference type="Proteomes" id="UP000192223">
    <property type="component" value="Unplaced"/>
</dbReference>
<evidence type="ECO:0000256" key="4">
    <source>
        <dbReference type="ARBA" id="ARBA00022824"/>
    </source>
</evidence>
<dbReference type="CTD" id="54344"/>
<dbReference type="GO" id="GO:0016757">
    <property type="term" value="F:glycosyltransferase activity"/>
    <property type="evidence" value="ECO:0007669"/>
    <property type="project" value="UniProtKB-KW"/>
</dbReference>
<comment type="similarity">
    <text evidence="2 7">Belongs to the DPM3 family.</text>
</comment>
<dbReference type="InterPro" id="IPR013174">
    <property type="entry name" value="DPM3"/>
</dbReference>
<feature type="coiled-coil region" evidence="8">
    <location>
        <begin position="64"/>
        <end position="91"/>
    </location>
</feature>
<dbReference type="FunCoup" id="A0A1W4WLN2">
    <property type="interactions" value="323"/>
</dbReference>
<evidence type="ECO:0000256" key="7">
    <source>
        <dbReference type="RuleBase" id="RU365085"/>
    </source>
</evidence>
<dbReference type="Pfam" id="PF08285">
    <property type="entry name" value="DPM3"/>
    <property type="match status" value="1"/>
</dbReference>
<dbReference type="AlphaFoldDB" id="A0A1W4WLN2"/>
<dbReference type="PANTHER" id="PTHR16433:SF0">
    <property type="entry name" value="DOLICHOL-PHOSPHATE MANNOSYLTRANSFERASE SUBUNIT 3"/>
    <property type="match status" value="1"/>
</dbReference>
<protein>
    <recommendedName>
        <fullName evidence="7">Dolichol-phosphate mannosyltransferase subunit 3</fullName>
    </recommendedName>
</protein>
<keyword evidence="4 7" id="KW-0256">Endoplasmic reticulum</keyword>
<dbReference type="PANTHER" id="PTHR16433">
    <property type="entry name" value="DOLICHOL-PHOSPHATE MANNOSYLTRANSFERASE SUBUNIT 3"/>
    <property type="match status" value="1"/>
</dbReference>
<keyword evidence="10" id="KW-0328">Glycosyltransferase</keyword>
<evidence type="ECO:0000313" key="9">
    <source>
        <dbReference type="Proteomes" id="UP000192223"/>
    </source>
</evidence>
<keyword evidence="9" id="KW-1185">Reference proteome</keyword>
<dbReference type="KEGG" id="apln:108736757"/>
<feature type="transmembrane region" description="Helical" evidence="7">
    <location>
        <begin position="38"/>
        <end position="59"/>
    </location>
</feature>
<dbReference type="GO" id="GO:0033185">
    <property type="term" value="C:dolichol-phosphate-mannose synthase complex"/>
    <property type="evidence" value="ECO:0007669"/>
    <property type="project" value="TreeGrafter"/>
</dbReference>
<evidence type="ECO:0000256" key="8">
    <source>
        <dbReference type="SAM" id="Coils"/>
    </source>
</evidence>
<dbReference type="STRING" id="224129.A0A1W4WLN2"/>
<dbReference type="GO" id="GO:0006506">
    <property type="term" value="P:GPI anchor biosynthetic process"/>
    <property type="evidence" value="ECO:0007669"/>
    <property type="project" value="TreeGrafter"/>
</dbReference>
<evidence type="ECO:0000256" key="6">
    <source>
        <dbReference type="ARBA" id="ARBA00023136"/>
    </source>
</evidence>
<dbReference type="OrthoDB" id="2014333at2759"/>
<gene>
    <name evidence="10" type="primary">LOC108736757</name>
</gene>
<keyword evidence="10" id="KW-0808">Transferase</keyword>
<sequence length="97" mass="11250">MTKLMEWLLAVGSVFAVWFALITKKVESSFTKQYFTLIFYSPLFFGISFVIYAAVIVLYRTFTFNNCEEAASELQKEIEEAKEELNKLGYKVPLKVK</sequence>
<reference evidence="10" key="1">
    <citation type="submission" date="2025-08" db="UniProtKB">
        <authorList>
            <consortium name="RefSeq"/>
        </authorList>
    </citation>
    <scope>IDENTIFICATION</scope>
    <source>
        <tissue evidence="10">Entire body</tissue>
    </source>
</reference>
<proteinExistence type="inferred from homology"/>
<keyword evidence="6 7" id="KW-0472">Membrane</keyword>
<dbReference type="RefSeq" id="XP_018324819.1">
    <property type="nucleotide sequence ID" value="XM_018469317.2"/>
</dbReference>
<dbReference type="GO" id="GO:0005789">
    <property type="term" value="C:endoplasmic reticulum membrane"/>
    <property type="evidence" value="ECO:0007669"/>
    <property type="project" value="UniProtKB-SubCell"/>
</dbReference>
<evidence type="ECO:0000256" key="2">
    <source>
        <dbReference type="ARBA" id="ARBA00010430"/>
    </source>
</evidence>
<evidence type="ECO:0000313" key="10">
    <source>
        <dbReference type="RefSeq" id="XP_018324819.1"/>
    </source>
</evidence>
<comment type="function">
    <text evidence="7">Stabilizer subunit of the dolichol-phosphate mannose (DPM) synthase complex; tethers catalytic subunit to the ER.</text>
</comment>
<evidence type="ECO:0000256" key="3">
    <source>
        <dbReference type="ARBA" id="ARBA00022692"/>
    </source>
</evidence>
<organism evidence="9 10">
    <name type="scientific">Agrilus planipennis</name>
    <name type="common">Emerald ash borer</name>
    <name type="synonym">Agrilus marcopoli</name>
    <dbReference type="NCBI Taxonomy" id="224129"/>
    <lineage>
        <taxon>Eukaryota</taxon>
        <taxon>Metazoa</taxon>
        <taxon>Ecdysozoa</taxon>
        <taxon>Arthropoda</taxon>
        <taxon>Hexapoda</taxon>
        <taxon>Insecta</taxon>
        <taxon>Pterygota</taxon>
        <taxon>Neoptera</taxon>
        <taxon>Endopterygota</taxon>
        <taxon>Coleoptera</taxon>
        <taxon>Polyphaga</taxon>
        <taxon>Elateriformia</taxon>
        <taxon>Buprestoidea</taxon>
        <taxon>Buprestidae</taxon>
        <taxon>Agrilinae</taxon>
        <taxon>Agrilus</taxon>
    </lineage>
</organism>
<dbReference type="UniPathway" id="UPA00378"/>
<evidence type="ECO:0000256" key="1">
    <source>
        <dbReference type="ARBA" id="ARBA00004477"/>
    </source>
</evidence>
<keyword evidence="8" id="KW-0175">Coiled coil</keyword>